<evidence type="ECO:0000259" key="1">
    <source>
        <dbReference type="Pfam" id="PF12762"/>
    </source>
</evidence>
<evidence type="ECO:0000313" key="2">
    <source>
        <dbReference type="EMBL" id="SHK25023.1"/>
    </source>
</evidence>
<dbReference type="InterPro" id="IPR024445">
    <property type="entry name" value="Tnp_ISXO2-like"/>
</dbReference>
<dbReference type="EMBL" id="FRAD01000019">
    <property type="protein sequence ID" value="SHK25023.1"/>
    <property type="molecule type" value="Genomic_DNA"/>
</dbReference>
<feature type="domain" description="ISXO2-like transposase" evidence="1">
    <location>
        <begin position="207"/>
        <end position="296"/>
    </location>
</feature>
<accession>A0A1M6QY17</accession>
<gene>
    <name evidence="2" type="ORF">SAMN02745248_02152</name>
</gene>
<dbReference type="NCBIfam" id="NF033547">
    <property type="entry name" value="transpos_IS1595"/>
    <property type="match status" value="1"/>
</dbReference>
<evidence type="ECO:0000313" key="3">
    <source>
        <dbReference type="Proteomes" id="UP000183952"/>
    </source>
</evidence>
<dbReference type="Pfam" id="PF12762">
    <property type="entry name" value="DDE_Tnp_IS1595"/>
    <property type="match status" value="1"/>
</dbReference>
<dbReference type="Proteomes" id="UP000183952">
    <property type="component" value="Unassembled WGS sequence"/>
</dbReference>
<keyword evidence="3" id="KW-1185">Reference proteome</keyword>
<sequence>METVASNKIINYILNSYNTNNKNFITKFFAIIHGDKSECSCPHCGSTKSVKNGKNKNTQRFLCKNCGKSYIRNTNTVLYHSKKSTELWNKFVLCLIERKSLHKSAKELNINVKTAFFWRHKLLNALKASMFTVPLEGTMEMSHTYMLRSYKGNHSHENFTLPRPSKQRGPRWTQGNVFYNEPDSEKISILGTIDNTNNFLIDTALKKTVTPDDLITLFNNALKPGSTLITDYNYKYKYLAKKFNLEHISLSRGTHKGEKYNVDYADKLLKNMLEFFEPYKGIATKYLTNYIALFKYVKLFVQQTQQLLKNSTTVHFAC</sequence>
<dbReference type="OrthoDB" id="9802985at2"/>
<dbReference type="RefSeq" id="WP_072904085.1">
    <property type="nucleotide sequence ID" value="NZ_FRAD01000019.1"/>
</dbReference>
<name>A0A1M6QY17_9CLOT</name>
<organism evidence="2 3">
    <name type="scientific">Hathewaya proteolytica DSM 3090</name>
    <dbReference type="NCBI Taxonomy" id="1121331"/>
    <lineage>
        <taxon>Bacteria</taxon>
        <taxon>Bacillati</taxon>
        <taxon>Bacillota</taxon>
        <taxon>Clostridia</taxon>
        <taxon>Eubacteriales</taxon>
        <taxon>Clostridiaceae</taxon>
        <taxon>Hathewaya</taxon>
    </lineage>
</organism>
<proteinExistence type="predicted"/>
<dbReference type="AlphaFoldDB" id="A0A1M6QY17"/>
<protein>
    <submittedName>
        <fullName evidence="2">Transposase</fullName>
    </submittedName>
</protein>
<reference evidence="2 3" key="1">
    <citation type="submission" date="2016-11" db="EMBL/GenBank/DDBJ databases">
        <authorList>
            <person name="Jaros S."/>
            <person name="Januszkiewicz K."/>
            <person name="Wedrychowicz H."/>
        </authorList>
    </citation>
    <scope>NUCLEOTIDE SEQUENCE [LARGE SCALE GENOMIC DNA]</scope>
    <source>
        <strain evidence="2 3">DSM 3090</strain>
    </source>
</reference>